<dbReference type="PANTHER" id="PTHR46268:SF6">
    <property type="entry name" value="UNIVERSAL STRESS PROTEIN UP12"/>
    <property type="match status" value="1"/>
</dbReference>
<dbReference type="InterPro" id="IPR006016">
    <property type="entry name" value="UspA"/>
</dbReference>
<accession>A0A1M6ILW5</accession>
<dbReference type="SUPFAM" id="SSF52402">
    <property type="entry name" value="Adenine nucleotide alpha hydrolases-like"/>
    <property type="match status" value="2"/>
</dbReference>
<dbReference type="Gene3D" id="3.40.50.12370">
    <property type="match status" value="1"/>
</dbReference>
<dbReference type="CDD" id="cd00293">
    <property type="entry name" value="USP-like"/>
    <property type="match status" value="1"/>
</dbReference>
<proteinExistence type="inferred from homology"/>
<organism evidence="3 4">
    <name type="scientific">Pseudozobellia thermophila</name>
    <dbReference type="NCBI Taxonomy" id="192903"/>
    <lineage>
        <taxon>Bacteria</taxon>
        <taxon>Pseudomonadati</taxon>
        <taxon>Bacteroidota</taxon>
        <taxon>Flavobacteriia</taxon>
        <taxon>Flavobacteriales</taxon>
        <taxon>Flavobacteriaceae</taxon>
        <taxon>Pseudozobellia</taxon>
    </lineage>
</organism>
<comment type="similarity">
    <text evidence="1">Belongs to the universal stress protein A family.</text>
</comment>
<dbReference type="EMBL" id="FQYU01000004">
    <property type="protein sequence ID" value="SHJ35496.1"/>
    <property type="molecule type" value="Genomic_DNA"/>
</dbReference>
<sequence>MKKKHIILPTDFSSNARNAIDYAISLFEKKECTFYILHAFEAGASTLSNARVRAKNTRLYRAIKEGSERDIAYLVKELKSSNQNPLHEFEGLSISDSLLNALGKSIIDYDADYVFMGTKGSSAIKEVFMGSSTVSVLKNLDFCRLVAVPGNYGFTVPKQIAFATNFEHVYSEVELVPLIEMAKLWDSEIVVVHIDTGEELTPEQETCKNLLSERLRGVSHKYVEVAEESKISDAIRSYAQENKEVGMIAMVNYWHSFFEKLTKENVINRVAFHTEVPFLIFPLIDA</sequence>
<evidence type="ECO:0000256" key="1">
    <source>
        <dbReference type="ARBA" id="ARBA00008791"/>
    </source>
</evidence>
<gene>
    <name evidence="3" type="ORF">SAMN04488513_10442</name>
</gene>
<dbReference type="Pfam" id="PF00582">
    <property type="entry name" value="Usp"/>
    <property type="match status" value="1"/>
</dbReference>
<evidence type="ECO:0000259" key="2">
    <source>
        <dbReference type="Pfam" id="PF00582"/>
    </source>
</evidence>
<protein>
    <submittedName>
        <fullName evidence="3">Nucleotide-binding universal stress protein, UspA family</fullName>
    </submittedName>
</protein>
<keyword evidence="4" id="KW-1185">Reference proteome</keyword>
<dbReference type="Proteomes" id="UP000184543">
    <property type="component" value="Unassembled WGS sequence"/>
</dbReference>
<evidence type="ECO:0000313" key="4">
    <source>
        <dbReference type="Proteomes" id="UP000184543"/>
    </source>
</evidence>
<evidence type="ECO:0000313" key="3">
    <source>
        <dbReference type="EMBL" id="SHJ35496.1"/>
    </source>
</evidence>
<dbReference type="OrthoDB" id="9788959at2"/>
<name>A0A1M6ILW5_9FLAO</name>
<dbReference type="RefSeq" id="WP_072994083.1">
    <property type="nucleotide sequence ID" value="NZ_FQYU01000004.1"/>
</dbReference>
<feature type="domain" description="UspA" evidence="2">
    <location>
        <begin position="4"/>
        <end position="140"/>
    </location>
</feature>
<dbReference type="STRING" id="192903.SAMN04488513_10442"/>
<dbReference type="PANTHER" id="PTHR46268">
    <property type="entry name" value="STRESS RESPONSE PROTEIN NHAX"/>
    <property type="match status" value="1"/>
</dbReference>
<reference evidence="4" key="1">
    <citation type="submission" date="2016-11" db="EMBL/GenBank/DDBJ databases">
        <authorList>
            <person name="Varghese N."/>
            <person name="Submissions S."/>
        </authorList>
    </citation>
    <scope>NUCLEOTIDE SEQUENCE [LARGE SCALE GENOMIC DNA]</scope>
    <source>
        <strain evidence="4">DSM 19858</strain>
    </source>
</reference>
<dbReference type="AlphaFoldDB" id="A0A1M6ILW5"/>